<name>A0AB39MMD5_9ACTN</name>
<gene>
    <name evidence="2" type="ORF">AB5J58_46935</name>
</gene>
<feature type="chain" id="PRO_5044244130" evidence="1">
    <location>
        <begin position="35"/>
        <end position="136"/>
    </location>
</feature>
<keyword evidence="1" id="KW-0732">Signal</keyword>
<dbReference type="RefSeq" id="WP_328826146.1">
    <property type="nucleotide sequence ID" value="NZ_CP163431.1"/>
</dbReference>
<dbReference type="Pfam" id="PF03995">
    <property type="entry name" value="Inhibitor_I36"/>
    <property type="match status" value="1"/>
</dbReference>
<organism evidence="2">
    <name type="scientific">Streptomyces sp. R08</name>
    <dbReference type="NCBI Taxonomy" id="3238624"/>
    <lineage>
        <taxon>Bacteria</taxon>
        <taxon>Bacillati</taxon>
        <taxon>Actinomycetota</taxon>
        <taxon>Actinomycetes</taxon>
        <taxon>Kitasatosporales</taxon>
        <taxon>Streptomycetaceae</taxon>
        <taxon>Streptomyces</taxon>
    </lineage>
</organism>
<accession>A0AB39MMD5</accession>
<dbReference type="AlphaFoldDB" id="A0AB39MMD5"/>
<feature type="signal peptide" evidence="1">
    <location>
        <begin position="1"/>
        <end position="34"/>
    </location>
</feature>
<dbReference type="EMBL" id="CP163431">
    <property type="protein sequence ID" value="XDQ07273.1"/>
    <property type="molecule type" value="Genomic_DNA"/>
</dbReference>
<sequence length="136" mass="13872">MNVTTRTVRRTVSAGVVAATVAALGLLAPGSAEAAASCPSGSLCVWDQINYTGNRCSWSNADNDWTSGTVTCSWADDRNVKSVWNNGTSSSYAGVGLYSGTGYSGYLGCIGQGVKGPGVSGGPGLKVLSHKWLTSC</sequence>
<protein>
    <submittedName>
        <fullName evidence="2">Peptidase inhibitor family I36 protein</fullName>
    </submittedName>
</protein>
<evidence type="ECO:0000313" key="2">
    <source>
        <dbReference type="EMBL" id="XDQ07273.1"/>
    </source>
</evidence>
<reference evidence="2" key="1">
    <citation type="submission" date="2024-07" db="EMBL/GenBank/DDBJ databases">
        <authorList>
            <person name="Yu S.T."/>
        </authorList>
    </citation>
    <scope>NUCLEOTIDE SEQUENCE</scope>
    <source>
        <strain evidence="2">R08</strain>
    </source>
</reference>
<evidence type="ECO:0000256" key="1">
    <source>
        <dbReference type="SAM" id="SignalP"/>
    </source>
</evidence>
<proteinExistence type="predicted"/>